<sequence>MAALTRTPVSMTTGLAKLMHEAVYVVVAQFPGRVAGTLRNLLAVLRIPARGVFPALAQIEHFLHVVLGDDVGDHAAATGDLDGFALGAVDQLAEPVLCLD</sequence>
<keyword evidence="2" id="KW-1185">Reference proteome</keyword>
<accession>Q5P3N7</accession>
<evidence type="ECO:0000313" key="1">
    <source>
        <dbReference type="EMBL" id="CAI08077.1"/>
    </source>
</evidence>
<dbReference type="EMBL" id="CR555306">
    <property type="protein sequence ID" value="CAI08077.1"/>
    <property type="molecule type" value="Genomic_DNA"/>
</dbReference>
<dbReference type="HOGENOM" id="CLU_2299856_0_0_4"/>
<dbReference type="AlphaFoldDB" id="Q5P3N7"/>
<protein>
    <submittedName>
        <fullName evidence="1">Uncharacterized protein</fullName>
    </submittedName>
</protein>
<organism evidence="1 2">
    <name type="scientific">Aromatoleum aromaticum (strain DSM 19018 / LMG 30748 / EbN1)</name>
    <name type="common">Azoarcus sp. (strain EbN1)</name>
    <dbReference type="NCBI Taxonomy" id="76114"/>
    <lineage>
        <taxon>Bacteria</taxon>
        <taxon>Pseudomonadati</taxon>
        <taxon>Pseudomonadota</taxon>
        <taxon>Betaproteobacteria</taxon>
        <taxon>Rhodocyclales</taxon>
        <taxon>Rhodocyclaceae</taxon>
        <taxon>Aromatoleum</taxon>
    </lineage>
</organism>
<reference evidence="1 2" key="1">
    <citation type="journal article" date="2005" name="Arch. Microbiol.">
        <title>The genome sequence of an anaerobic aromatic-degrading denitrifying bacterium, strain EbN1.</title>
        <authorList>
            <person name="Rabus R."/>
            <person name="Kube M."/>
            <person name="Heider J."/>
            <person name="Beck A."/>
            <person name="Heitmann K."/>
            <person name="Widdel F."/>
            <person name="Reinhardt R."/>
        </authorList>
    </citation>
    <scope>NUCLEOTIDE SEQUENCE [LARGE SCALE GENOMIC DNA]</scope>
    <source>
        <strain evidence="1 2">EbN1</strain>
    </source>
</reference>
<evidence type="ECO:0000313" key="2">
    <source>
        <dbReference type="Proteomes" id="UP000006552"/>
    </source>
</evidence>
<dbReference type="KEGG" id="eba:ebA3458"/>
<gene>
    <name evidence="1" type="ORF">ebA3458</name>
</gene>
<proteinExistence type="predicted"/>
<dbReference type="Proteomes" id="UP000006552">
    <property type="component" value="Chromosome"/>
</dbReference>
<name>Q5P3N7_AROAE</name>